<protein>
    <recommendedName>
        <fullName evidence="2">Late embryogenesis abundant protein LEA-2 subgroup domain-containing protein</fullName>
    </recommendedName>
</protein>
<sequence length="232" mass="25992">MVITVGLRPENIYLWILHGHVEAHLVWLEGIKPMSNSKHPAGRVSFGDILQPIRGVEPVEREVIMKYVDLRVSLSANNPSGRVDIYGNKIAVRVLDMPYNNFTGMVEILTFDLTVDLFTLRRQNTHTLMKWASVNNTNVLSYIATKYGREWRFTAMVQVNATISSHTVFRKTRQRVVTHYCWPVTVGLEMPSLHAKAVGCRWGEDMADSPVYFTQPPASAPGPSPALTGATG</sequence>
<dbReference type="EMBL" id="GBRH01229200">
    <property type="protein sequence ID" value="JAD68695.1"/>
    <property type="molecule type" value="Transcribed_RNA"/>
</dbReference>
<proteinExistence type="predicted"/>
<evidence type="ECO:0000313" key="1">
    <source>
        <dbReference type="EMBL" id="JAD68695.1"/>
    </source>
</evidence>
<reference evidence="1" key="2">
    <citation type="journal article" date="2015" name="Data Brief">
        <title>Shoot transcriptome of the giant reed, Arundo donax.</title>
        <authorList>
            <person name="Barrero R.A."/>
            <person name="Guerrero F.D."/>
            <person name="Moolhuijzen P."/>
            <person name="Goolsby J.A."/>
            <person name="Tidwell J."/>
            <person name="Bellgard S.E."/>
            <person name="Bellgard M.I."/>
        </authorList>
    </citation>
    <scope>NUCLEOTIDE SEQUENCE</scope>
    <source>
        <tissue evidence="1">Shoot tissue taken approximately 20 cm above the soil surface</tissue>
    </source>
</reference>
<name>A0A0A9C5M9_ARUDO</name>
<evidence type="ECO:0008006" key="2">
    <source>
        <dbReference type="Google" id="ProtNLM"/>
    </source>
</evidence>
<reference evidence="1" key="1">
    <citation type="submission" date="2014-09" db="EMBL/GenBank/DDBJ databases">
        <authorList>
            <person name="Magalhaes I.L.F."/>
            <person name="Oliveira U."/>
            <person name="Santos F.R."/>
            <person name="Vidigal T.H.D.A."/>
            <person name="Brescovit A.D."/>
            <person name="Santos A.J."/>
        </authorList>
    </citation>
    <scope>NUCLEOTIDE SEQUENCE</scope>
    <source>
        <tissue evidence="1">Shoot tissue taken approximately 20 cm above the soil surface</tissue>
    </source>
</reference>
<organism evidence="1">
    <name type="scientific">Arundo donax</name>
    <name type="common">Giant reed</name>
    <name type="synonym">Donax arundinaceus</name>
    <dbReference type="NCBI Taxonomy" id="35708"/>
    <lineage>
        <taxon>Eukaryota</taxon>
        <taxon>Viridiplantae</taxon>
        <taxon>Streptophyta</taxon>
        <taxon>Embryophyta</taxon>
        <taxon>Tracheophyta</taxon>
        <taxon>Spermatophyta</taxon>
        <taxon>Magnoliopsida</taxon>
        <taxon>Liliopsida</taxon>
        <taxon>Poales</taxon>
        <taxon>Poaceae</taxon>
        <taxon>PACMAD clade</taxon>
        <taxon>Arundinoideae</taxon>
        <taxon>Arundineae</taxon>
        <taxon>Arundo</taxon>
    </lineage>
</organism>
<dbReference type="AlphaFoldDB" id="A0A0A9C5M9"/>
<dbReference type="PANTHER" id="PTHR36480">
    <property type="entry name" value="OS06G0118900 PROTEIN-RELATED"/>
    <property type="match status" value="1"/>
</dbReference>
<accession>A0A0A9C5M9</accession>
<dbReference type="PANTHER" id="PTHR36480:SF10">
    <property type="entry name" value="LATE EMBRYOGENESIS ABUNDANT PROTEIN LEA-2 SUBGROUP DOMAIN-CONTAINING PROTEIN"/>
    <property type="match status" value="1"/>
</dbReference>